<keyword evidence="1" id="KW-0243">Dynein</keyword>
<gene>
    <name evidence="2" type="ORF">DC041_0004940</name>
</gene>
<dbReference type="AlphaFoldDB" id="A0A430QLX9"/>
<dbReference type="SMART" id="SM01375">
    <property type="entry name" value="Dynein_light"/>
    <property type="match status" value="1"/>
</dbReference>
<dbReference type="InterPro" id="IPR001372">
    <property type="entry name" value="Dynein_light_chain_typ-1/2"/>
</dbReference>
<dbReference type="STRING" id="6184.A0A430QLX9"/>
<comment type="similarity">
    <text evidence="1">Belongs to the dynein light chain family.</text>
</comment>
<dbReference type="GO" id="GO:0005868">
    <property type="term" value="C:cytoplasmic dynein complex"/>
    <property type="evidence" value="ECO:0007669"/>
    <property type="project" value="TreeGrafter"/>
</dbReference>
<reference evidence="2 3" key="1">
    <citation type="journal article" date="2019" name="PLoS Pathog.">
        <title>Genome sequence of the bovine parasite Schistosoma bovis Tanzania.</title>
        <authorList>
            <person name="Oey H."/>
            <person name="Zakrzewski M."/>
            <person name="Gobert G."/>
            <person name="Gravermann K."/>
            <person name="Stoye J."/>
            <person name="Jones M."/>
            <person name="Mcmanus D."/>
            <person name="Krause L."/>
        </authorList>
    </citation>
    <scope>NUCLEOTIDE SEQUENCE [LARGE SCALE GENOMIC DNA]</scope>
    <source>
        <strain evidence="2 3">TAN1997</strain>
    </source>
</reference>
<protein>
    <recommendedName>
        <fullName evidence="1">Dynein light chain</fullName>
    </recommendedName>
</protein>
<name>A0A430QLX9_SCHBO</name>
<accession>A0A430QLX9</accession>
<dbReference type="SUPFAM" id="SSF54648">
    <property type="entry name" value="DLC"/>
    <property type="match status" value="1"/>
</dbReference>
<dbReference type="GO" id="GO:0045505">
    <property type="term" value="F:dynein intermediate chain binding"/>
    <property type="evidence" value="ECO:0007669"/>
    <property type="project" value="TreeGrafter"/>
</dbReference>
<dbReference type="PANTHER" id="PTHR11886">
    <property type="entry name" value="DYNEIN LIGHT CHAIN"/>
    <property type="match status" value="1"/>
</dbReference>
<dbReference type="PANTHER" id="PTHR11886:SF35">
    <property type="entry name" value="DYNEIN LIGHT CHAIN"/>
    <property type="match status" value="1"/>
</dbReference>
<dbReference type="GO" id="GO:0005874">
    <property type="term" value="C:microtubule"/>
    <property type="evidence" value="ECO:0007669"/>
    <property type="project" value="UniProtKB-KW"/>
</dbReference>
<organism evidence="2 3">
    <name type="scientific">Schistosoma bovis</name>
    <name type="common">Blood fluke</name>
    <dbReference type="NCBI Taxonomy" id="6184"/>
    <lineage>
        <taxon>Eukaryota</taxon>
        <taxon>Metazoa</taxon>
        <taxon>Spiralia</taxon>
        <taxon>Lophotrochozoa</taxon>
        <taxon>Platyhelminthes</taxon>
        <taxon>Trematoda</taxon>
        <taxon>Digenea</taxon>
        <taxon>Strigeidida</taxon>
        <taxon>Schistosomatoidea</taxon>
        <taxon>Schistosomatidae</taxon>
        <taxon>Schistosoma</taxon>
    </lineage>
</organism>
<dbReference type="EMBL" id="QMKO01001558">
    <property type="protein sequence ID" value="RTG88713.1"/>
    <property type="molecule type" value="Genomic_DNA"/>
</dbReference>
<comment type="subcellular location">
    <subcellularLocation>
        <location evidence="1">Cytoplasm</location>
        <location evidence="1">Cytoskeleton</location>
    </subcellularLocation>
</comment>
<dbReference type="Proteomes" id="UP000290809">
    <property type="component" value="Unassembled WGS sequence"/>
</dbReference>
<evidence type="ECO:0000313" key="3">
    <source>
        <dbReference type="Proteomes" id="UP000290809"/>
    </source>
</evidence>
<keyword evidence="1" id="KW-0493">Microtubule</keyword>
<dbReference type="Pfam" id="PF01221">
    <property type="entry name" value="Dynein_light"/>
    <property type="match status" value="1"/>
</dbReference>
<evidence type="ECO:0000313" key="2">
    <source>
        <dbReference type="EMBL" id="RTG88713.1"/>
    </source>
</evidence>
<proteinExistence type="inferred from homology"/>
<dbReference type="Gene3D" id="3.30.740.10">
    <property type="entry name" value="Protein Inhibitor Of Neuronal Nitric Oxide Synthase"/>
    <property type="match status" value="1"/>
</dbReference>
<sequence>MTLDKPIAVVKYVDMPVDMQQDAVDLCYQGIENFKEEYEIAKYLKKEYECKYGSIWHCIVGKSFARALFVSITYLKFIDIFTWNCYSFEDPTKLESLRYKFYENKLNQFELYLFYHELELIRGLL</sequence>
<keyword evidence="1" id="KW-0206">Cytoskeleton</keyword>
<comment type="caution">
    <text evidence="2">The sequence shown here is derived from an EMBL/GenBank/DDBJ whole genome shotgun (WGS) entry which is preliminary data.</text>
</comment>
<dbReference type="GO" id="GO:0007017">
    <property type="term" value="P:microtubule-based process"/>
    <property type="evidence" value="ECO:0007669"/>
    <property type="project" value="InterPro"/>
</dbReference>
<keyword evidence="3" id="KW-1185">Reference proteome</keyword>
<keyword evidence="1" id="KW-0505">Motor protein</keyword>
<keyword evidence="1" id="KW-0963">Cytoplasm</keyword>
<evidence type="ECO:0000256" key="1">
    <source>
        <dbReference type="RuleBase" id="RU365010"/>
    </source>
</evidence>
<dbReference type="InterPro" id="IPR037177">
    <property type="entry name" value="DLC_sf"/>
</dbReference>